<evidence type="ECO:0000313" key="4">
    <source>
        <dbReference type="EMBL" id="KZP00208.1"/>
    </source>
</evidence>
<feature type="non-terminal residue" evidence="4">
    <location>
        <position position="353"/>
    </location>
</feature>
<evidence type="ECO:0000256" key="2">
    <source>
        <dbReference type="SAM" id="MobiDB-lite"/>
    </source>
</evidence>
<name>A0A167QT55_CALVF</name>
<evidence type="ECO:0000259" key="3">
    <source>
        <dbReference type="Pfam" id="PF05057"/>
    </source>
</evidence>
<protein>
    <recommendedName>
        <fullName evidence="3">DUF676 domain-containing protein</fullName>
    </recommendedName>
</protein>
<proteinExistence type="inferred from homology"/>
<dbReference type="Pfam" id="PF05057">
    <property type="entry name" value="DUF676"/>
    <property type="match status" value="1"/>
</dbReference>
<gene>
    <name evidence="4" type="ORF">CALVIDRAFT_470136</name>
</gene>
<feature type="domain" description="DUF676" evidence="3">
    <location>
        <begin position="6"/>
        <end position="132"/>
    </location>
</feature>
<dbReference type="InterPro" id="IPR029058">
    <property type="entry name" value="AB_hydrolase_fold"/>
</dbReference>
<dbReference type="PANTHER" id="PTHR47842:SF1">
    <property type="entry name" value="DUF676 DOMAIN-CONTAINING PROTEIN"/>
    <property type="match status" value="1"/>
</dbReference>
<dbReference type="InterPro" id="IPR007751">
    <property type="entry name" value="DUF676_lipase-like"/>
</dbReference>
<sequence>PRELLLCVFIHGFKGTDGTFCGFPERLKHVLTETLPGTKVECVVFPAYETRGELAEATARFVSWLTELTVNLEASHGLRAGGARIVLCGHSMGGLVAADALLGIAGSGPEQRPMWPRIIACIGYDTPYLGLHPNVFKHSVSQVSTYVDAAKSVAAGLGLFGLGGSAVPSSPTPQPQVPAERLLAPPSPGPAQSPSGKQSPWAKLAGLSPTYVAAAAGTLLAGAAAGTAFYKRQELAGGWQWASDHLRYVGNLWDEGGMRRRMEGVVDTGVVFRNFYTLLPASVLNPQERNFSLLPSPTSPLRALWRPQTNTLAKDEVDAHIGMFEPRSNDGYYELGLEVVSAVREAVDRFALP</sequence>
<dbReference type="EMBL" id="KV417270">
    <property type="protein sequence ID" value="KZP00208.1"/>
    <property type="molecule type" value="Genomic_DNA"/>
</dbReference>
<dbReference type="PANTHER" id="PTHR47842">
    <property type="entry name" value="EXPRESSED PROTEIN"/>
    <property type="match status" value="1"/>
</dbReference>
<feature type="region of interest" description="Disordered" evidence="2">
    <location>
        <begin position="168"/>
        <end position="200"/>
    </location>
</feature>
<keyword evidence="5" id="KW-1185">Reference proteome</keyword>
<dbReference type="SUPFAM" id="SSF53474">
    <property type="entry name" value="alpha/beta-Hydrolases"/>
    <property type="match status" value="1"/>
</dbReference>
<evidence type="ECO:0000256" key="1">
    <source>
        <dbReference type="ARBA" id="ARBA00007920"/>
    </source>
</evidence>
<reference evidence="4 5" key="1">
    <citation type="journal article" date="2016" name="Mol. Biol. Evol.">
        <title>Comparative Genomics of Early-Diverging Mushroom-Forming Fungi Provides Insights into the Origins of Lignocellulose Decay Capabilities.</title>
        <authorList>
            <person name="Nagy L.G."/>
            <person name="Riley R."/>
            <person name="Tritt A."/>
            <person name="Adam C."/>
            <person name="Daum C."/>
            <person name="Floudas D."/>
            <person name="Sun H."/>
            <person name="Yadav J.S."/>
            <person name="Pangilinan J."/>
            <person name="Larsson K.H."/>
            <person name="Matsuura K."/>
            <person name="Barry K."/>
            <person name="Labutti K."/>
            <person name="Kuo R."/>
            <person name="Ohm R.A."/>
            <person name="Bhattacharya S.S."/>
            <person name="Shirouzu T."/>
            <person name="Yoshinaga Y."/>
            <person name="Martin F.M."/>
            <person name="Grigoriev I.V."/>
            <person name="Hibbett D.S."/>
        </authorList>
    </citation>
    <scope>NUCLEOTIDE SEQUENCE [LARGE SCALE GENOMIC DNA]</scope>
    <source>
        <strain evidence="4 5">TUFC12733</strain>
    </source>
</reference>
<dbReference type="Proteomes" id="UP000076738">
    <property type="component" value="Unassembled WGS sequence"/>
</dbReference>
<dbReference type="Gene3D" id="3.40.50.1820">
    <property type="entry name" value="alpha/beta hydrolase"/>
    <property type="match status" value="1"/>
</dbReference>
<organism evidence="4 5">
    <name type="scientific">Calocera viscosa (strain TUFC12733)</name>
    <dbReference type="NCBI Taxonomy" id="1330018"/>
    <lineage>
        <taxon>Eukaryota</taxon>
        <taxon>Fungi</taxon>
        <taxon>Dikarya</taxon>
        <taxon>Basidiomycota</taxon>
        <taxon>Agaricomycotina</taxon>
        <taxon>Dacrymycetes</taxon>
        <taxon>Dacrymycetales</taxon>
        <taxon>Dacrymycetaceae</taxon>
        <taxon>Calocera</taxon>
    </lineage>
</organism>
<accession>A0A167QT55</accession>
<dbReference type="STRING" id="1330018.A0A167QT55"/>
<comment type="similarity">
    <text evidence="1">Belongs to the putative lipase ROG1 family.</text>
</comment>
<feature type="non-terminal residue" evidence="4">
    <location>
        <position position="1"/>
    </location>
</feature>
<dbReference type="OrthoDB" id="442243at2759"/>
<dbReference type="AlphaFoldDB" id="A0A167QT55"/>
<evidence type="ECO:0000313" key="5">
    <source>
        <dbReference type="Proteomes" id="UP000076738"/>
    </source>
</evidence>